<protein>
    <submittedName>
        <fullName evidence="3">Uncharacterized protein</fullName>
    </submittedName>
</protein>
<dbReference type="Proteomes" id="UP001363151">
    <property type="component" value="Unassembled WGS sequence"/>
</dbReference>
<name>A0ABR1G042_AURAN</name>
<accession>A0ABR1G042</accession>
<evidence type="ECO:0000256" key="2">
    <source>
        <dbReference type="SAM" id="SignalP"/>
    </source>
</evidence>
<feature type="chain" id="PRO_5047324745" evidence="2">
    <location>
        <begin position="18"/>
        <end position="242"/>
    </location>
</feature>
<reference evidence="3 4" key="1">
    <citation type="submission" date="2024-03" db="EMBL/GenBank/DDBJ databases">
        <title>Aureococcus anophagefferens CCMP1851 and Kratosvirus quantuckense: Draft genome of a second virus-susceptible host strain in the model system.</title>
        <authorList>
            <person name="Chase E."/>
            <person name="Truchon A.R."/>
            <person name="Schepens W."/>
            <person name="Wilhelm S.W."/>
        </authorList>
    </citation>
    <scope>NUCLEOTIDE SEQUENCE [LARGE SCALE GENOMIC DNA]</scope>
    <source>
        <strain evidence="3 4">CCMP1851</strain>
    </source>
</reference>
<keyword evidence="2" id="KW-0732">Signal</keyword>
<proteinExistence type="predicted"/>
<feature type="region of interest" description="Disordered" evidence="1">
    <location>
        <begin position="146"/>
        <end position="183"/>
    </location>
</feature>
<feature type="signal peptide" evidence="2">
    <location>
        <begin position="1"/>
        <end position="17"/>
    </location>
</feature>
<sequence length="242" mass="24964">MGRALLLCAAVLQSAAALLPAAPPRRAAAHARAARQRVQRTRAAPDEAALWDDEAGGALADVDLADLDDVDALYDARRCDAALVCAARAGLRPAELCVDAPSEAVAILLRAGGVRRFAADTVAAAAALAAALPRDARFLARGARRLPGTRAPSAPSATASSSRATGRALASRRASGADQARREAARDTVASALPLAALDAISKDERSAFDVWPLLALDDPAVEALVVDGGLDEEWETIKLPL</sequence>
<comment type="caution">
    <text evidence="3">The sequence shown here is derived from an EMBL/GenBank/DDBJ whole genome shotgun (WGS) entry which is preliminary data.</text>
</comment>
<dbReference type="EMBL" id="JBBJCI010000152">
    <property type="protein sequence ID" value="KAK7241874.1"/>
    <property type="molecule type" value="Genomic_DNA"/>
</dbReference>
<organism evidence="3 4">
    <name type="scientific">Aureococcus anophagefferens</name>
    <name type="common">Harmful bloom alga</name>
    <dbReference type="NCBI Taxonomy" id="44056"/>
    <lineage>
        <taxon>Eukaryota</taxon>
        <taxon>Sar</taxon>
        <taxon>Stramenopiles</taxon>
        <taxon>Ochrophyta</taxon>
        <taxon>Pelagophyceae</taxon>
        <taxon>Pelagomonadales</taxon>
        <taxon>Pelagomonadaceae</taxon>
        <taxon>Aureococcus</taxon>
    </lineage>
</organism>
<gene>
    <name evidence="3" type="ORF">SO694_00019347</name>
</gene>
<evidence type="ECO:0000256" key="1">
    <source>
        <dbReference type="SAM" id="MobiDB-lite"/>
    </source>
</evidence>
<feature type="compositionally biased region" description="Low complexity" evidence="1">
    <location>
        <begin position="148"/>
        <end position="177"/>
    </location>
</feature>
<keyword evidence="4" id="KW-1185">Reference proteome</keyword>
<evidence type="ECO:0000313" key="3">
    <source>
        <dbReference type="EMBL" id="KAK7241874.1"/>
    </source>
</evidence>
<evidence type="ECO:0000313" key="4">
    <source>
        <dbReference type="Proteomes" id="UP001363151"/>
    </source>
</evidence>